<protein>
    <submittedName>
        <fullName evidence="1">Uncharacterized protein</fullName>
    </submittedName>
</protein>
<dbReference type="Proteomes" id="UP001162501">
    <property type="component" value="Chromosome 13"/>
</dbReference>
<organism evidence="1 2">
    <name type="scientific">Rangifer tarandus platyrhynchus</name>
    <name type="common">Svalbard reindeer</name>
    <dbReference type="NCBI Taxonomy" id="3082113"/>
    <lineage>
        <taxon>Eukaryota</taxon>
        <taxon>Metazoa</taxon>
        <taxon>Chordata</taxon>
        <taxon>Craniata</taxon>
        <taxon>Vertebrata</taxon>
        <taxon>Euteleostomi</taxon>
        <taxon>Mammalia</taxon>
        <taxon>Eutheria</taxon>
        <taxon>Laurasiatheria</taxon>
        <taxon>Artiodactyla</taxon>
        <taxon>Ruminantia</taxon>
        <taxon>Pecora</taxon>
        <taxon>Cervidae</taxon>
        <taxon>Odocoileinae</taxon>
        <taxon>Rangifer</taxon>
    </lineage>
</organism>
<proteinExistence type="predicted"/>
<dbReference type="EMBL" id="OX596097">
    <property type="protein sequence ID" value="CAM9592657.1"/>
    <property type="molecule type" value="Genomic_DNA"/>
</dbReference>
<reference evidence="1" key="2">
    <citation type="submission" date="2025-03" db="EMBL/GenBank/DDBJ databases">
        <authorList>
            <consortium name="ELIXIR-Norway"/>
            <consortium name="Elixir Norway"/>
        </authorList>
    </citation>
    <scope>NUCLEOTIDE SEQUENCE</scope>
</reference>
<evidence type="ECO:0000313" key="1">
    <source>
        <dbReference type="EMBL" id="CAM9592657.1"/>
    </source>
</evidence>
<accession>A0AC59YD08</accession>
<sequence>MGAAWPGTGDLPPATALEAGDSPDARRPAPRAFARRPQWPRKGAGEGGGCSRPVLPSQSQTQRAHCTEPARRAARWKHDVLEPSDRISGS</sequence>
<name>A0AC59YD08_RANTA</name>
<evidence type="ECO:0000313" key="2">
    <source>
        <dbReference type="Proteomes" id="UP001162501"/>
    </source>
</evidence>
<reference evidence="1" key="1">
    <citation type="submission" date="2023-05" db="EMBL/GenBank/DDBJ databases">
        <authorList>
            <consortium name="ELIXIR-Norway"/>
        </authorList>
    </citation>
    <scope>NUCLEOTIDE SEQUENCE</scope>
</reference>
<gene>
    <name evidence="1" type="ORF">MRATA1EN22A_LOCUS4696</name>
</gene>